<reference evidence="1 2" key="1">
    <citation type="submission" date="2015-10" db="EMBL/GenBank/DDBJ databases">
        <title>Draft genome sequence of Salegentibacter salinarum KCTC 12975.</title>
        <authorList>
            <person name="Lin W."/>
            <person name="Zheng Q."/>
        </authorList>
    </citation>
    <scope>NUCLEOTIDE SEQUENCE [LARGE SCALE GENOMIC DNA]</scope>
    <source>
        <strain evidence="1 2">KCTC 12975</strain>
    </source>
</reference>
<evidence type="ECO:0000313" key="1">
    <source>
        <dbReference type="EMBL" id="PKD17659.1"/>
    </source>
</evidence>
<gene>
    <name evidence="1" type="ORF">APR41_05475</name>
</gene>
<dbReference type="RefSeq" id="WP_079712248.1">
    <property type="nucleotide sequence ID" value="NZ_FUZC01000003.1"/>
</dbReference>
<dbReference type="OrthoDB" id="965491at2"/>
<accession>A0A2N0TSE5</accession>
<dbReference type="STRING" id="447422.SAMN05660903_01121"/>
<protein>
    <submittedName>
        <fullName evidence="1">Uncharacterized protein</fullName>
    </submittedName>
</protein>
<proteinExistence type="predicted"/>
<evidence type="ECO:0000313" key="2">
    <source>
        <dbReference type="Proteomes" id="UP000232673"/>
    </source>
</evidence>
<dbReference type="Proteomes" id="UP000232673">
    <property type="component" value="Unassembled WGS sequence"/>
</dbReference>
<comment type="caution">
    <text evidence="1">The sequence shown here is derived from an EMBL/GenBank/DDBJ whole genome shotgun (WGS) entry which is preliminary data.</text>
</comment>
<keyword evidence="2" id="KW-1185">Reference proteome</keyword>
<organism evidence="1 2">
    <name type="scientific">Salegentibacter salinarum</name>
    <dbReference type="NCBI Taxonomy" id="447422"/>
    <lineage>
        <taxon>Bacteria</taxon>
        <taxon>Pseudomonadati</taxon>
        <taxon>Bacteroidota</taxon>
        <taxon>Flavobacteriia</taxon>
        <taxon>Flavobacteriales</taxon>
        <taxon>Flavobacteriaceae</taxon>
        <taxon>Salegentibacter</taxon>
    </lineage>
</organism>
<dbReference type="EMBL" id="LKTS01000034">
    <property type="protein sequence ID" value="PKD17659.1"/>
    <property type="molecule type" value="Genomic_DNA"/>
</dbReference>
<sequence>MILDLTELELGKHHNLTPAMGVSLSHAAAVCINDRGHALNVSSIGKGAYTRNYTLKRCEVTNEISRTWNDMQEATEEGACGVALVQVAKESKYQVIERSKKGTGIDYWLGDKDGFLFQRKARLEVSGSLNGDEKELNKRLQTKIEQTKQSDATKLPAIIVIVGFSHPMILTAER</sequence>
<dbReference type="AlphaFoldDB" id="A0A2N0TSE5"/>
<name>A0A2N0TSE5_9FLAO</name>